<dbReference type="AlphaFoldDB" id="A0A0P9CWM5"/>
<reference evidence="2 3" key="1">
    <citation type="submission" date="2015-09" db="EMBL/GenBank/DDBJ databases">
        <title>Draft genome sequence of Kouleothrix aurantiaca JCM 19913.</title>
        <authorList>
            <person name="Hemp J."/>
        </authorList>
    </citation>
    <scope>NUCLEOTIDE SEQUENCE [LARGE SCALE GENOMIC DNA]</scope>
    <source>
        <strain evidence="2 3">COM-B</strain>
    </source>
</reference>
<keyword evidence="3" id="KW-1185">Reference proteome</keyword>
<protein>
    <submittedName>
        <fullName evidence="2">Peptidase M23</fullName>
    </submittedName>
</protein>
<evidence type="ECO:0000313" key="3">
    <source>
        <dbReference type="Proteomes" id="UP000050509"/>
    </source>
</evidence>
<organism evidence="2 3">
    <name type="scientific">Kouleothrix aurantiaca</name>
    <dbReference type="NCBI Taxonomy" id="186479"/>
    <lineage>
        <taxon>Bacteria</taxon>
        <taxon>Bacillati</taxon>
        <taxon>Chloroflexota</taxon>
        <taxon>Chloroflexia</taxon>
        <taxon>Chloroflexales</taxon>
        <taxon>Roseiflexineae</taxon>
        <taxon>Roseiflexaceae</taxon>
        <taxon>Kouleothrix</taxon>
    </lineage>
</organism>
<dbReference type="CDD" id="cd12797">
    <property type="entry name" value="M23_peptidase"/>
    <property type="match status" value="1"/>
</dbReference>
<sequence length="341" mass="36314">MAALLLGVGLAWRRAPAPPSAPTSVAEQATSASTPTSAAEQPTTTNAPVPSAGPNAPTEAALPVQPAPPSSAAYFDDRRLTYEPNFYAPEIQAFLESQPGALKSMSVQVGNARYSFAQELVGASSYYSVNPKVILALLEQRQGLISTPNPTPDELGWAVAYQGENGNRRGLTAQIRWAIKQILFAKRDYPQYLPLTYADNSSAPPRPSMSLSEYAIARVLAPTTTPDRLPTLLNNFLAVYTRLFGDPRTPPSDWPAASAPFLSWPLEQPAAVTSFFDHGGPFLTRNPAAGITTYWGRTETDIAFAYNGHDGWDFAAAPPDLVLAAADGTVVFAGNADDGCA</sequence>
<dbReference type="SUPFAM" id="SSF51261">
    <property type="entry name" value="Duplicated hybrid motif"/>
    <property type="match status" value="1"/>
</dbReference>
<name>A0A0P9CWM5_9CHLR</name>
<dbReference type="Proteomes" id="UP000050509">
    <property type="component" value="Unassembled WGS sequence"/>
</dbReference>
<dbReference type="EMBL" id="LJCR01001340">
    <property type="protein sequence ID" value="KPV50534.1"/>
    <property type="molecule type" value="Genomic_DNA"/>
</dbReference>
<dbReference type="InterPro" id="IPR011055">
    <property type="entry name" value="Dup_hybrid_motif"/>
</dbReference>
<feature type="region of interest" description="Disordered" evidence="1">
    <location>
        <begin position="15"/>
        <end position="69"/>
    </location>
</feature>
<evidence type="ECO:0000256" key="1">
    <source>
        <dbReference type="SAM" id="MobiDB-lite"/>
    </source>
</evidence>
<evidence type="ECO:0000313" key="2">
    <source>
        <dbReference type="EMBL" id="KPV50534.1"/>
    </source>
</evidence>
<gene>
    <name evidence="2" type="ORF">SE17_26395</name>
</gene>
<feature type="non-terminal residue" evidence="2">
    <location>
        <position position="341"/>
    </location>
</feature>
<feature type="compositionally biased region" description="Low complexity" evidence="1">
    <location>
        <begin position="26"/>
        <end position="45"/>
    </location>
</feature>
<dbReference type="Gene3D" id="2.70.70.10">
    <property type="entry name" value="Glucose Permease (Domain IIA)"/>
    <property type="match status" value="1"/>
</dbReference>
<comment type="caution">
    <text evidence="2">The sequence shown here is derived from an EMBL/GenBank/DDBJ whole genome shotgun (WGS) entry which is preliminary data.</text>
</comment>
<proteinExistence type="predicted"/>
<accession>A0A0P9CWM5</accession>